<feature type="non-terminal residue" evidence="1">
    <location>
        <position position="433"/>
    </location>
</feature>
<organism evidence="1 2">
    <name type="scientific">Hypoxylon rubiginosum</name>
    <dbReference type="NCBI Taxonomy" id="110542"/>
    <lineage>
        <taxon>Eukaryota</taxon>
        <taxon>Fungi</taxon>
        <taxon>Dikarya</taxon>
        <taxon>Ascomycota</taxon>
        <taxon>Pezizomycotina</taxon>
        <taxon>Sordariomycetes</taxon>
        <taxon>Xylariomycetidae</taxon>
        <taxon>Xylariales</taxon>
        <taxon>Hypoxylaceae</taxon>
        <taxon>Hypoxylon</taxon>
    </lineage>
</organism>
<name>A0ACB9YQX3_9PEZI</name>
<protein>
    <submittedName>
        <fullName evidence="1">Uncharacterized protein</fullName>
    </submittedName>
</protein>
<comment type="caution">
    <text evidence="1">The sequence shown here is derived from an EMBL/GenBank/DDBJ whole genome shotgun (WGS) entry which is preliminary data.</text>
</comment>
<sequence length="433" mass="49962">MAPHPDDVLPSIEHDEDEVTVKDSRVAKKQNTNKSVGPEPKNAKTTSRGPTNKGDHDNQPSTKLKRATGSPESETSGAKGNKRKRSQEDDSVEDSQLVKRLKLTIEKLEFDLKKTKNYLQRWHAKALRLRDNWWYVHTELQAVVKSPTPEDQQIMQSKFKELTDRIFAWVVNHLVSVFESEAIPEEVEKMLDKVSERPFRKFLTRKPHAMMLLQALVWRFLCTELFDNPFKLWGKNGEIGQVLASIQAGELGGDQAKLDRWRGHTGQILYDCPVDAAKIQRLKGELLQLVKPFIIEEDKDKIDSNVIPGIDAIFESAVELARHMNRFSDRFEIMRKGPSDPRDVSQAFDAEWMFICAPNVEDPDRDVVDLLMSPALVRYTKPEGSDVVERQVMEKAQVCYRTGVWFTQTDEYRRKWGDLSKEKEKEEEKEEKK</sequence>
<dbReference type="EMBL" id="MU393540">
    <property type="protein sequence ID" value="KAI4861835.1"/>
    <property type="molecule type" value="Genomic_DNA"/>
</dbReference>
<reference evidence="1 2" key="1">
    <citation type="journal article" date="2022" name="New Phytol.">
        <title>Ecological generalism drives hyperdiversity of secondary metabolite gene clusters in xylarialean endophytes.</title>
        <authorList>
            <person name="Franco M.E.E."/>
            <person name="Wisecaver J.H."/>
            <person name="Arnold A.E."/>
            <person name="Ju Y.M."/>
            <person name="Slot J.C."/>
            <person name="Ahrendt S."/>
            <person name="Moore L.P."/>
            <person name="Eastman K.E."/>
            <person name="Scott K."/>
            <person name="Konkel Z."/>
            <person name="Mondo S.J."/>
            <person name="Kuo A."/>
            <person name="Hayes R.D."/>
            <person name="Haridas S."/>
            <person name="Andreopoulos B."/>
            <person name="Riley R."/>
            <person name="LaButti K."/>
            <person name="Pangilinan J."/>
            <person name="Lipzen A."/>
            <person name="Amirebrahimi M."/>
            <person name="Yan J."/>
            <person name="Adam C."/>
            <person name="Keymanesh K."/>
            <person name="Ng V."/>
            <person name="Louie K."/>
            <person name="Northen T."/>
            <person name="Drula E."/>
            <person name="Henrissat B."/>
            <person name="Hsieh H.M."/>
            <person name="Youens-Clark K."/>
            <person name="Lutzoni F."/>
            <person name="Miadlikowska J."/>
            <person name="Eastwood D.C."/>
            <person name="Hamelin R.C."/>
            <person name="Grigoriev I.V."/>
            <person name="U'Ren J.M."/>
        </authorList>
    </citation>
    <scope>NUCLEOTIDE SEQUENCE [LARGE SCALE GENOMIC DNA]</scope>
    <source>
        <strain evidence="1 2">CBS 119005</strain>
    </source>
</reference>
<evidence type="ECO:0000313" key="1">
    <source>
        <dbReference type="EMBL" id="KAI4861835.1"/>
    </source>
</evidence>
<dbReference type="Proteomes" id="UP001497700">
    <property type="component" value="Unassembled WGS sequence"/>
</dbReference>
<evidence type="ECO:0000313" key="2">
    <source>
        <dbReference type="Proteomes" id="UP001497700"/>
    </source>
</evidence>
<keyword evidence="2" id="KW-1185">Reference proteome</keyword>
<accession>A0ACB9YQX3</accession>
<proteinExistence type="predicted"/>
<gene>
    <name evidence="1" type="ORF">F4820DRAFT_432216</name>
</gene>